<keyword evidence="3" id="KW-0238">DNA-binding</keyword>
<dbReference type="Gene3D" id="1.10.260.40">
    <property type="entry name" value="lambda repressor-like DNA-binding domains"/>
    <property type="match status" value="1"/>
</dbReference>
<dbReference type="CDD" id="cd00093">
    <property type="entry name" value="HTH_XRE"/>
    <property type="match status" value="1"/>
</dbReference>
<dbReference type="GO" id="GO:0003677">
    <property type="term" value="F:DNA binding"/>
    <property type="evidence" value="ECO:0007669"/>
    <property type="project" value="UniProtKB-KW"/>
</dbReference>
<dbReference type="AlphaFoldDB" id="A0A1H4NUH4"/>
<evidence type="ECO:0000259" key="2">
    <source>
        <dbReference type="PROSITE" id="PS50943"/>
    </source>
</evidence>
<gene>
    <name evidence="3" type="ORF">SAMN04489806_2310</name>
</gene>
<sequence length="246" mass="25849">MQIQKPSDLARIVKTRRQAQHLTQQEIADAVGTTRQSIARIERGHGGASFDTVLRILEKLDIRLEATAKPRRQQAGSISGGDRIQKIIFDALDAGRNTSTLAAAAAEATREIDTSALAAAAAEATREIDTSALAAAAAAATREIDTSALAAAANRKVDISAFAAAAAAATREIDASALIAGWRTALNDLTHRVQETAARTGSDIGVEEARKALLSAAIEAGDPDREVLTTDRRRRANDNLDGPHSG</sequence>
<dbReference type="EMBL" id="FNRY01000001">
    <property type="protein sequence ID" value="SEB98860.1"/>
    <property type="molecule type" value="Genomic_DNA"/>
</dbReference>
<dbReference type="RefSeq" id="WP_091184268.1">
    <property type="nucleotide sequence ID" value="NZ_FNRY01000001.1"/>
</dbReference>
<feature type="region of interest" description="Disordered" evidence="1">
    <location>
        <begin position="224"/>
        <end position="246"/>
    </location>
</feature>
<dbReference type="InterPro" id="IPR010982">
    <property type="entry name" value="Lambda_DNA-bd_dom_sf"/>
</dbReference>
<dbReference type="InterPro" id="IPR001387">
    <property type="entry name" value="Cro/C1-type_HTH"/>
</dbReference>
<dbReference type="OrthoDB" id="5072883at2"/>
<dbReference type="Proteomes" id="UP000199183">
    <property type="component" value="Unassembled WGS sequence"/>
</dbReference>
<accession>A0A1H4NUH4</accession>
<evidence type="ECO:0000313" key="3">
    <source>
        <dbReference type="EMBL" id="SEB98860.1"/>
    </source>
</evidence>
<proteinExistence type="predicted"/>
<dbReference type="STRING" id="640635.SAMN04489806_2310"/>
<dbReference type="SUPFAM" id="SSF47413">
    <property type="entry name" value="lambda repressor-like DNA-binding domains"/>
    <property type="match status" value="1"/>
</dbReference>
<dbReference type="Pfam" id="PF01381">
    <property type="entry name" value="HTH_3"/>
    <property type="match status" value="1"/>
</dbReference>
<protein>
    <submittedName>
        <fullName evidence="3">DNA-binding transcriptional regulator, XRE-family HTH domain</fullName>
    </submittedName>
</protein>
<evidence type="ECO:0000313" key="4">
    <source>
        <dbReference type="Proteomes" id="UP000199183"/>
    </source>
</evidence>
<feature type="domain" description="HTH cro/C1-type" evidence="2">
    <location>
        <begin position="13"/>
        <end position="67"/>
    </location>
</feature>
<reference evidence="3 4" key="1">
    <citation type="submission" date="2016-10" db="EMBL/GenBank/DDBJ databases">
        <authorList>
            <person name="de Groot N.N."/>
        </authorList>
    </citation>
    <scope>NUCLEOTIDE SEQUENCE [LARGE SCALE GENOMIC DNA]</scope>
    <source>
        <strain evidence="3 4">DSM 21799</strain>
    </source>
</reference>
<name>A0A1H4NUH4_9MICO</name>
<organism evidence="3 4">
    <name type="scientific">Paramicrobacterium humi</name>
    <dbReference type="NCBI Taxonomy" id="640635"/>
    <lineage>
        <taxon>Bacteria</taxon>
        <taxon>Bacillati</taxon>
        <taxon>Actinomycetota</taxon>
        <taxon>Actinomycetes</taxon>
        <taxon>Micrococcales</taxon>
        <taxon>Microbacteriaceae</taxon>
        <taxon>Paramicrobacterium</taxon>
    </lineage>
</organism>
<dbReference type="SMART" id="SM00530">
    <property type="entry name" value="HTH_XRE"/>
    <property type="match status" value="1"/>
</dbReference>
<dbReference type="PROSITE" id="PS50943">
    <property type="entry name" value="HTH_CROC1"/>
    <property type="match status" value="1"/>
</dbReference>
<evidence type="ECO:0000256" key="1">
    <source>
        <dbReference type="SAM" id="MobiDB-lite"/>
    </source>
</evidence>
<keyword evidence="4" id="KW-1185">Reference proteome</keyword>